<keyword evidence="2" id="KW-1185">Reference proteome</keyword>
<dbReference type="RefSeq" id="WP_127084022.1">
    <property type="nucleotide sequence ID" value="NZ_RSCL01000015.1"/>
</dbReference>
<reference evidence="1" key="1">
    <citation type="submission" date="2018-12" db="EMBL/GenBank/DDBJ databases">
        <authorList>
            <person name="Will S."/>
            <person name="Neumann-Schaal M."/>
            <person name="Henke P."/>
        </authorList>
    </citation>
    <scope>NUCLEOTIDE SEQUENCE</scope>
    <source>
        <strain evidence="1">PCC 7102</strain>
    </source>
</reference>
<evidence type="ECO:0008006" key="3">
    <source>
        <dbReference type="Google" id="ProtNLM"/>
    </source>
</evidence>
<dbReference type="Proteomes" id="UP000271624">
    <property type="component" value="Unassembled WGS sequence"/>
</dbReference>
<organism evidence="1 2">
    <name type="scientific">Dulcicalothrix desertica PCC 7102</name>
    <dbReference type="NCBI Taxonomy" id="232991"/>
    <lineage>
        <taxon>Bacteria</taxon>
        <taxon>Bacillati</taxon>
        <taxon>Cyanobacteriota</taxon>
        <taxon>Cyanophyceae</taxon>
        <taxon>Nostocales</taxon>
        <taxon>Calotrichaceae</taxon>
        <taxon>Dulcicalothrix</taxon>
    </lineage>
</organism>
<dbReference type="AlphaFoldDB" id="A0A3S1AK63"/>
<gene>
    <name evidence="1" type="ORF">DSM106972_057640</name>
</gene>
<name>A0A3S1AK63_9CYAN</name>
<evidence type="ECO:0000313" key="2">
    <source>
        <dbReference type="Proteomes" id="UP000271624"/>
    </source>
</evidence>
<dbReference type="InterPro" id="IPR014951">
    <property type="entry name" value="DUF1822"/>
</dbReference>
<evidence type="ECO:0000313" key="1">
    <source>
        <dbReference type="EMBL" id="RUT02844.1"/>
    </source>
</evidence>
<comment type="caution">
    <text evidence="1">The sequence shown here is derived from an EMBL/GenBank/DDBJ whole genome shotgun (WGS) entry which is preliminary data.</text>
</comment>
<protein>
    <recommendedName>
        <fullName evidence="3">DUF1822 domain-containing protein</fullName>
    </recommendedName>
</protein>
<proteinExistence type="predicted"/>
<dbReference type="OrthoDB" id="526290at2"/>
<accession>A0A3S1AK63</accession>
<reference evidence="1" key="2">
    <citation type="journal article" date="2019" name="Genome Biol. Evol.">
        <title>Day and night: Metabolic profiles and evolutionary relationships of six axenic non-marine cyanobacteria.</title>
        <authorList>
            <person name="Will S.E."/>
            <person name="Henke P."/>
            <person name="Boedeker C."/>
            <person name="Huang S."/>
            <person name="Brinkmann H."/>
            <person name="Rohde M."/>
            <person name="Jarek M."/>
            <person name="Friedl T."/>
            <person name="Seufert S."/>
            <person name="Schumacher M."/>
            <person name="Overmann J."/>
            <person name="Neumann-Schaal M."/>
            <person name="Petersen J."/>
        </authorList>
    </citation>
    <scope>NUCLEOTIDE SEQUENCE [LARGE SCALE GENOMIC DNA]</scope>
    <source>
        <strain evidence="1">PCC 7102</strain>
    </source>
</reference>
<sequence>MSYNFSELQTIYPNQLWLELSNQAQEDAWKQIYSQHYSNDAARWRAFLNYLSLNTLSNWLKDDPEFSNVIKIPSLDDLATYWEVVNGCAITVDNTKLVLIPSDKSNPLEFEVSAEWVNIPDWAGEYYLHVQLNLEQSWLRVWGYTTHEQLTQYATFNQMTRTYCLERESLIEDLNVMWVAREYCQQQLHFKPLLTTSNAQATQLLNILSQSNIHSPRLYGNFDEWSALIASNTQRQELYKARLSKLSNTIQPRFTNLTLWLEDIFETGWQHVDALLNLQQRTLAAQFRQDTALTPHRTQGAKLIDLGMQLGNKAVVLLIGLSPEIDDKVNIRVQLYPTSGEYYLPASIKLSLLLPSGAVVQEVVSRNHDNYIQLKRFKFPLGKSFSIQLVLQDVIIKEDFMLDALIGKSP</sequence>
<dbReference type="Pfam" id="PF08852">
    <property type="entry name" value="DUF1822"/>
    <property type="match status" value="1"/>
</dbReference>
<dbReference type="EMBL" id="RSCL01000015">
    <property type="protein sequence ID" value="RUT02844.1"/>
    <property type="molecule type" value="Genomic_DNA"/>
</dbReference>